<reference evidence="1 2" key="1">
    <citation type="submission" date="2024-06" db="EMBL/GenBank/DDBJ databases">
        <title>Genomic Encyclopedia of Type Strains, Phase IV (KMG-IV): sequencing the most valuable type-strain genomes for metagenomic binning, comparative biology and taxonomic classification.</title>
        <authorList>
            <person name="Goeker M."/>
        </authorList>
    </citation>
    <scope>NUCLEOTIDE SEQUENCE [LARGE SCALE GENOMIC DNA]</scope>
    <source>
        <strain evidence="1 2">DSM 23520</strain>
    </source>
</reference>
<keyword evidence="2" id="KW-1185">Reference proteome</keyword>
<dbReference type="Pfam" id="PF12389">
    <property type="entry name" value="Peptidase_M73"/>
    <property type="match status" value="1"/>
</dbReference>
<evidence type="ECO:0000313" key="2">
    <source>
        <dbReference type="Proteomes" id="UP001549167"/>
    </source>
</evidence>
<accession>A0ABV2KX80</accession>
<dbReference type="InterPro" id="IPR023833">
    <property type="entry name" value="Signal_pept_SipW-depend-type"/>
</dbReference>
<dbReference type="RefSeq" id="WP_354221325.1">
    <property type="nucleotide sequence ID" value="NZ_JBEPMX010000013.1"/>
</dbReference>
<organism evidence="1 2">
    <name type="scientific">Alkalibacillus flavidus</name>
    <dbReference type="NCBI Taxonomy" id="546021"/>
    <lineage>
        <taxon>Bacteria</taxon>
        <taxon>Bacillati</taxon>
        <taxon>Bacillota</taxon>
        <taxon>Bacilli</taxon>
        <taxon>Bacillales</taxon>
        <taxon>Bacillaceae</taxon>
        <taxon>Alkalibacillus</taxon>
    </lineage>
</organism>
<proteinExistence type="predicted"/>
<dbReference type="Proteomes" id="UP001549167">
    <property type="component" value="Unassembled WGS sequence"/>
</dbReference>
<dbReference type="EMBL" id="JBEPMX010000013">
    <property type="protein sequence ID" value="MET3684203.1"/>
    <property type="molecule type" value="Genomic_DNA"/>
</dbReference>
<comment type="caution">
    <text evidence="1">The sequence shown here is derived from an EMBL/GenBank/DDBJ whole genome shotgun (WGS) entry which is preliminary data.</text>
</comment>
<gene>
    <name evidence="1" type="ORF">ABID56_002329</name>
</gene>
<name>A0ABV2KX80_9BACI</name>
<evidence type="ECO:0000313" key="1">
    <source>
        <dbReference type="EMBL" id="MET3684203.1"/>
    </source>
</evidence>
<sequence length="222" mass="23747">MGFKSKLGVGVMSGVLGLSLIGGGTYAAFNDVEEVSNTFAAGTLDLEVGEDSTFEFDISNLKPGDYVEKELILDNNGSLDINQIFTSVSADEWEDKDVLDLNSEVSAGAGDNELIDFLSQFQLTVSGGNGLSATATLDQAVNHTGNSPFDITTTDDGEIGLATGDSLSYDVKIKFVEDNTTFTDSRYHVQNKYQGEGATLNFDFEATQMPGEDRSNDEVGEE</sequence>
<dbReference type="InterPro" id="IPR022121">
    <property type="entry name" value="Peptidase_M73_camelysin"/>
</dbReference>
<dbReference type="NCBIfam" id="TIGR04088">
    <property type="entry name" value="cognate_SipW"/>
    <property type="match status" value="1"/>
</dbReference>
<protein>
    <submittedName>
        <fullName evidence="1">Spore coat-associated protein N</fullName>
    </submittedName>
</protein>